<reference evidence="2 3" key="1">
    <citation type="journal article" date="2018" name="Science">
        <title>The opium poppy genome and morphinan production.</title>
        <authorList>
            <person name="Guo L."/>
            <person name="Winzer T."/>
            <person name="Yang X."/>
            <person name="Li Y."/>
            <person name="Ning Z."/>
            <person name="He Z."/>
            <person name="Teodor R."/>
            <person name="Lu Y."/>
            <person name="Bowser T.A."/>
            <person name="Graham I.A."/>
            <person name="Ye K."/>
        </authorList>
    </citation>
    <scope>NUCLEOTIDE SEQUENCE [LARGE SCALE GENOMIC DNA]</scope>
    <source>
        <strain evidence="3">cv. HN1</strain>
        <tissue evidence="2">Leaves</tissue>
    </source>
</reference>
<sequence>MMLHFSNPAKLKTKRLESCVCVYSDNFESSVNEYHNVHLHKIIFEEIYGAGDPSTLMELKELSARRRAIEESINETSVTANATAREMAGGLTSRLEQDLLKLEVYLPLLENLVFHATSSGNGGSGVELKISWSSALSPTRFSGCKFLHNDELCFEHGMALFLYGAILRERAQEVLLRGDLAQSGELYRKAAGVYHHLFQQVLPSLKPAVGQERPPPETNPSLSNVMNFICLAEAQGAALRKAVEKRMSVGLLSKLDCGIKELLDQAYSILNSFNGKCEIISSKLEEFICFSRSLHELRSKRYLADSLKNGLKKGDVGLAIGVLRMALENIKGKTPKKESWQLVFKKEIKTVHEMLRELEQENGFVYHERVPIGVDQLPSPESRIIVAAAPYNPKRSETKLVFKKIVKPRLSKSQTILGRNKPFLLPFTTSILNPTSHTPDTSFSPKKLKLPKKRWSASVVMSKGKPLESSFSRKDWFKLTYLEGNSWIWDVNGLKILVDPILVGNLDFGIPWLYDAAKKYVKNFQLSDLPELDCLLITQSLDDHCHLKTLKPLSQMLPNLPVIATPNAETLLNPLFSSVTYLEPGQSSEIMGRNGSKAKIQATAGPVLGPPWQRPENGYLVTSQQEELTLYYEPHCVYNKELLQKERADILISPVIKQLLPGFTLVSGQEDAVQLAKLLQSKFIVPMRNGELDSKGFLSSIIQSEGTMESFKELLSKELPNAKVLEATPGEPLEISTP</sequence>
<dbReference type="CDD" id="cd09247">
    <property type="entry name" value="BRO1_Alix_like_2"/>
    <property type="match status" value="1"/>
</dbReference>
<dbReference type="OMA" id="VWHENIP"/>
<dbReference type="Pfam" id="PF13483">
    <property type="entry name" value="Lactamase_B_3"/>
    <property type="match status" value="1"/>
</dbReference>
<dbReference type="Pfam" id="PF03097">
    <property type="entry name" value="BRO1"/>
    <property type="match status" value="1"/>
</dbReference>
<proteinExistence type="predicted"/>
<evidence type="ECO:0000259" key="1">
    <source>
        <dbReference type="PROSITE" id="PS51180"/>
    </source>
</evidence>
<dbReference type="PANTHER" id="PTHR36142">
    <property type="entry name" value="METALLO-HYDROLASE/OXIDOREDUCTASE SUPERFAMILY PROTEIN"/>
    <property type="match status" value="1"/>
</dbReference>
<gene>
    <name evidence="2" type="ORF">C5167_033401</name>
</gene>
<dbReference type="Proteomes" id="UP000316621">
    <property type="component" value="Chromosome 7"/>
</dbReference>
<dbReference type="Gramene" id="RZC70249">
    <property type="protein sequence ID" value="RZC70249"/>
    <property type="gene ID" value="C5167_033401"/>
</dbReference>
<dbReference type="EMBL" id="CM010721">
    <property type="protein sequence ID" value="RZC70249.1"/>
    <property type="molecule type" value="Genomic_DNA"/>
</dbReference>
<dbReference type="SUPFAM" id="SSF56281">
    <property type="entry name" value="Metallo-hydrolase/oxidoreductase"/>
    <property type="match status" value="1"/>
</dbReference>
<accession>A0A4Y7KE53</accession>
<organism evidence="2 3">
    <name type="scientific">Papaver somniferum</name>
    <name type="common">Opium poppy</name>
    <dbReference type="NCBI Taxonomy" id="3469"/>
    <lineage>
        <taxon>Eukaryota</taxon>
        <taxon>Viridiplantae</taxon>
        <taxon>Streptophyta</taxon>
        <taxon>Embryophyta</taxon>
        <taxon>Tracheophyta</taxon>
        <taxon>Spermatophyta</taxon>
        <taxon>Magnoliopsida</taxon>
        <taxon>Ranunculales</taxon>
        <taxon>Papaveraceae</taxon>
        <taxon>Papaveroideae</taxon>
        <taxon>Papaver</taxon>
    </lineage>
</organism>
<name>A0A4Y7KE53_PAPSO</name>
<feature type="domain" description="BRO1" evidence="1">
    <location>
        <begin position="7"/>
        <end position="687"/>
    </location>
</feature>
<protein>
    <recommendedName>
        <fullName evidence="1">BRO1 domain-containing protein</fullName>
    </recommendedName>
</protein>
<dbReference type="InterPro" id="IPR038499">
    <property type="entry name" value="BRO1_sf"/>
</dbReference>
<dbReference type="AlphaFoldDB" id="A0A4Y7KE53"/>
<dbReference type="InterPro" id="IPR004328">
    <property type="entry name" value="BRO1_dom"/>
</dbReference>
<dbReference type="PROSITE" id="PS51180">
    <property type="entry name" value="BRO1"/>
    <property type="match status" value="1"/>
</dbReference>
<dbReference type="STRING" id="3469.A0A4Y7KE53"/>
<dbReference type="Gene3D" id="1.25.40.280">
    <property type="entry name" value="alix/aip1 like domains"/>
    <property type="match status" value="1"/>
</dbReference>
<keyword evidence="3" id="KW-1185">Reference proteome</keyword>
<evidence type="ECO:0000313" key="2">
    <source>
        <dbReference type="EMBL" id="RZC70249.1"/>
    </source>
</evidence>
<dbReference type="InterPro" id="IPR036866">
    <property type="entry name" value="RibonucZ/Hydroxyglut_hydro"/>
</dbReference>
<dbReference type="SMART" id="SM01041">
    <property type="entry name" value="BRO1"/>
    <property type="match status" value="1"/>
</dbReference>
<dbReference type="PANTHER" id="PTHR36142:SF2">
    <property type="entry name" value="METALLO-HYDROLASE_OXIDOREDUCTASE SUPERFAMILY PROTEIN"/>
    <property type="match status" value="1"/>
</dbReference>
<evidence type="ECO:0000313" key="3">
    <source>
        <dbReference type="Proteomes" id="UP000316621"/>
    </source>
</evidence>
<dbReference type="Gene3D" id="3.60.15.10">
    <property type="entry name" value="Ribonuclease Z/Hydroxyacylglutathione hydrolase-like"/>
    <property type="match status" value="1"/>
</dbReference>